<dbReference type="EMBL" id="SMFL01000001">
    <property type="protein sequence ID" value="TDE18303.1"/>
    <property type="molecule type" value="Genomic_DNA"/>
</dbReference>
<name>A0A4R5E2G6_9BACT</name>
<evidence type="ECO:0000313" key="5">
    <source>
        <dbReference type="EMBL" id="TDE18303.1"/>
    </source>
</evidence>
<organism evidence="5 6">
    <name type="scientific">Dyadobacter psychrotolerans</name>
    <dbReference type="NCBI Taxonomy" id="2541721"/>
    <lineage>
        <taxon>Bacteria</taxon>
        <taxon>Pseudomonadati</taxon>
        <taxon>Bacteroidota</taxon>
        <taxon>Cytophagia</taxon>
        <taxon>Cytophagales</taxon>
        <taxon>Spirosomataceae</taxon>
        <taxon>Dyadobacter</taxon>
    </lineage>
</organism>
<dbReference type="FunFam" id="2.60.120.1440:FF:000001">
    <property type="entry name" value="Putative anti-sigma factor"/>
    <property type="match status" value="1"/>
</dbReference>
<sequence length="377" mass="42551">MAQKDSNHDHADDPEDEKKVSENTRLLFGTLKEDILPAAEKELIWNRILEYVHVNDNTVQDKPFGRVIWYQAAAAIALLVLVGLGYSKLKPNREEEMLAAAKQVSFNSADTQLLLDDKRTIDLKGENSDVVYQNEVIRLDSQTIARQITVAQKPGLNTLVVPFGKRSTITLPDGTKIWLNSGSKLVYSSDFQNGKRQVFLEGQAYFSVTHDTENPFYVQTKNMNVKVLGTEFDVSSYDDDSRSYAVLAQGSIELATEKDALFGPKKTTLIPGTRAEYGELSKGVRIARVNVEDYISWKEGYLKFTNTPLNEILKKLSRYYKYDLSVQNAEVGEETFSGTLDLQENIEHVLDVISTTTSLSYHKTERRFILEKGATKE</sequence>
<dbReference type="InterPro" id="IPR012373">
    <property type="entry name" value="Ferrdict_sens_TM"/>
</dbReference>
<dbReference type="PANTHER" id="PTHR30273:SF2">
    <property type="entry name" value="PROTEIN FECR"/>
    <property type="match status" value="1"/>
</dbReference>
<keyword evidence="2" id="KW-0472">Membrane</keyword>
<dbReference type="Proteomes" id="UP000294850">
    <property type="component" value="Unassembled WGS sequence"/>
</dbReference>
<dbReference type="PANTHER" id="PTHR30273">
    <property type="entry name" value="PERIPLASMIC SIGNAL SENSOR AND SIGMA FACTOR ACTIVATOR FECR-RELATED"/>
    <property type="match status" value="1"/>
</dbReference>
<dbReference type="RefSeq" id="WP_131956076.1">
    <property type="nucleotide sequence ID" value="NZ_SMFL01000001.1"/>
</dbReference>
<dbReference type="Gene3D" id="2.60.120.1440">
    <property type="match status" value="1"/>
</dbReference>
<evidence type="ECO:0000259" key="3">
    <source>
        <dbReference type="Pfam" id="PF04773"/>
    </source>
</evidence>
<dbReference type="InterPro" id="IPR006860">
    <property type="entry name" value="FecR"/>
</dbReference>
<dbReference type="Gene3D" id="3.55.50.30">
    <property type="match status" value="1"/>
</dbReference>
<reference evidence="5 6" key="1">
    <citation type="submission" date="2019-03" db="EMBL/GenBank/DDBJ databases">
        <title>Dyadobacter AR-3-6 sp. nov., isolated from arctic soil.</title>
        <authorList>
            <person name="Chaudhary D.K."/>
        </authorList>
    </citation>
    <scope>NUCLEOTIDE SEQUENCE [LARGE SCALE GENOMIC DNA]</scope>
    <source>
        <strain evidence="5 6">AR-3-6</strain>
    </source>
</reference>
<feature type="transmembrane region" description="Helical" evidence="2">
    <location>
        <begin position="68"/>
        <end position="87"/>
    </location>
</feature>
<evidence type="ECO:0000313" key="6">
    <source>
        <dbReference type="Proteomes" id="UP000294850"/>
    </source>
</evidence>
<proteinExistence type="predicted"/>
<keyword evidence="6" id="KW-1185">Reference proteome</keyword>
<feature type="domain" description="FecR protein" evidence="3">
    <location>
        <begin position="159"/>
        <end position="252"/>
    </location>
</feature>
<dbReference type="InterPro" id="IPR032508">
    <property type="entry name" value="FecR_C"/>
</dbReference>
<evidence type="ECO:0000259" key="4">
    <source>
        <dbReference type="Pfam" id="PF16344"/>
    </source>
</evidence>
<gene>
    <name evidence="5" type="ORF">E0F88_01815</name>
</gene>
<keyword evidence="2" id="KW-0812">Transmembrane</keyword>
<dbReference type="GO" id="GO:0016989">
    <property type="term" value="F:sigma factor antagonist activity"/>
    <property type="evidence" value="ECO:0007669"/>
    <property type="project" value="TreeGrafter"/>
</dbReference>
<protein>
    <submittedName>
        <fullName evidence="5">DUF4974 domain-containing protein</fullName>
    </submittedName>
</protein>
<dbReference type="OrthoDB" id="1452822at2"/>
<feature type="region of interest" description="Disordered" evidence="1">
    <location>
        <begin position="1"/>
        <end position="20"/>
    </location>
</feature>
<feature type="domain" description="Protein FecR C-terminal" evidence="4">
    <location>
        <begin position="301"/>
        <end position="369"/>
    </location>
</feature>
<evidence type="ECO:0000256" key="2">
    <source>
        <dbReference type="SAM" id="Phobius"/>
    </source>
</evidence>
<dbReference type="Pfam" id="PF16344">
    <property type="entry name" value="FecR_C"/>
    <property type="match status" value="1"/>
</dbReference>
<dbReference type="AlphaFoldDB" id="A0A4R5E2G6"/>
<accession>A0A4R5E2G6</accession>
<keyword evidence="2" id="KW-1133">Transmembrane helix</keyword>
<comment type="caution">
    <text evidence="5">The sequence shown here is derived from an EMBL/GenBank/DDBJ whole genome shotgun (WGS) entry which is preliminary data.</text>
</comment>
<evidence type="ECO:0000256" key="1">
    <source>
        <dbReference type="SAM" id="MobiDB-lite"/>
    </source>
</evidence>
<dbReference type="Pfam" id="PF04773">
    <property type="entry name" value="FecR"/>
    <property type="match status" value="1"/>
</dbReference>